<keyword evidence="4 6" id="KW-0418">Kinase</keyword>
<evidence type="ECO:0000313" key="8">
    <source>
        <dbReference type="EMBL" id="PTM57914.1"/>
    </source>
</evidence>
<reference evidence="8 9" key="1">
    <citation type="submission" date="2018-04" db="EMBL/GenBank/DDBJ databases">
        <title>Genomic Encyclopedia of Archaeal and Bacterial Type Strains, Phase II (KMG-II): from individual species to whole genera.</title>
        <authorList>
            <person name="Goeker M."/>
        </authorList>
    </citation>
    <scope>NUCLEOTIDE SEQUENCE [LARGE SCALE GENOMIC DNA]</scope>
    <source>
        <strain evidence="8 9">DSM 45169</strain>
    </source>
</reference>
<dbReference type="GO" id="GO:0006000">
    <property type="term" value="P:fructose metabolic process"/>
    <property type="evidence" value="ECO:0007669"/>
    <property type="project" value="UniProtKB-ARBA"/>
</dbReference>
<dbReference type="Gene3D" id="3.40.1190.20">
    <property type="match status" value="1"/>
</dbReference>
<dbReference type="Proteomes" id="UP000241639">
    <property type="component" value="Unassembled WGS sequence"/>
</dbReference>
<name>A0A2T4Z7Q1_9BACL</name>
<keyword evidence="2 6" id="KW-0808">Transferase</keyword>
<dbReference type="InterPro" id="IPR030830">
    <property type="entry name" value="Myo_inos_IolC"/>
</dbReference>
<dbReference type="InterPro" id="IPR002139">
    <property type="entry name" value="Ribo/fructo_kinase"/>
</dbReference>
<protein>
    <submittedName>
        <fullName evidence="8">5-dehydro-2-deoxygluconokinase</fullName>
    </submittedName>
</protein>
<dbReference type="GO" id="GO:0008865">
    <property type="term" value="F:fructokinase activity"/>
    <property type="evidence" value="ECO:0007669"/>
    <property type="project" value="UniProtKB-ARBA"/>
</dbReference>
<comment type="caution">
    <text evidence="8">The sequence shown here is derived from an EMBL/GenBank/DDBJ whole genome shotgun (WGS) entry which is preliminary data.</text>
</comment>
<dbReference type="InterPro" id="IPR011611">
    <property type="entry name" value="PfkB_dom"/>
</dbReference>
<evidence type="ECO:0000313" key="9">
    <source>
        <dbReference type="Proteomes" id="UP000241639"/>
    </source>
</evidence>
<dbReference type="PANTHER" id="PTHR43085:SF49">
    <property type="entry name" value="5-DEHYDRO-2-DEOXYGLUCONOKINASE"/>
    <property type="match status" value="1"/>
</dbReference>
<dbReference type="InterPro" id="IPR002173">
    <property type="entry name" value="Carboh/pur_kinase_PfkB_CS"/>
</dbReference>
<dbReference type="NCBIfam" id="TIGR04382">
    <property type="entry name" value="myo_inos_iolC_N"/>
    <property type="match status" value="1"/>
</dbReference>
<dbReference type="Gene3D" id="2.20.150.10">
    <property type="entry name" value="putative 5-dehydro-2- deoxygluconokinase"/>
    <property type="match status" value="1"/>
</dbReference>
<keyword evidence="3" id="KW-0547">Nucleotide-binding</keyword>
<accession>A0A2T4Z7Q1</accession>
<dbReference type="PROSITE" id="PS00583">
    <property type="entry name" value="PFKB_KINASES_1"/>
    <property type="match status" value="1"/>
</dbReference>
<comment type="similarity">
    <text evidence="1 6">Belongs to the carbohydrate kinase PfkB family.</text>
</comment>
<feature type="domain" description="Carbohydrate kinase PfkB" evidence="7">
    <location>
        <begin position="5"/>
        <end position="302"/>
    </location>
</feature>
<sequence>MSGAEVYSLGRVIVDLYAHELHTPLRKVESFHKYLGGSAGNTAVGLARLGAKAGLISRVGNDQFGAFLSEKLAEEGVDTSMVNTDPNYPTGLAFAALFPPADSDVLFYRKPCADAHVSLEDIDFEVLRTAKALTVSCTVLSQSPGREATLAALEANRDSGGVNILDLDWRPMFWQDDEEARVIYRAALRLADVVLANEAELVFAGQSDKPADAARTLFSLGVTEVVAKRGGNGVLYYGNEEEFYVPPVAVEVLNTLGAGDGFGAAYTYGLLQGWSAQKRVRFAAAAGAIVVSRHSCSEAMPTLEEVKEWMDETPQQV</sequence>
<keyword evidence="9" id="KW-1185">Reference proteome</keyword>
<dbReference type="OrthoDB" id="9813569at2"/>
<dbReference type="PANTHER" id="PTHR43085">
    <property type="entry name" value="HEXOKINASE FAMILY MEMBER"/>
    <property type="match status" value="1"/>
</dbReference>
<evidence type="ECO:0000256" key="5">
    <source>
        <dbReference type="ARBA" id="ARBA00022840"/>
    </source>
</evidence>
<gene>
    <name evidence="8" type="ORF">C8J48_0480</name>
</gene>
<proteinExistence type="inferred from homology"/>
<evidence type="ECO:0000256" key="2">
    <source>
        <dbReference type="ARBA" id="ARBA00022679"/>
    </source>
</evidence>
<evidence type="ECO:0000256" key="4">
    <source>
        <dbReference type="ARBA" id="ARBA00022777"/>
    </source>
</evidence>
<dbReference type="SUPFAM" id="SSF53613">
    <property type="entry name" value="Ribokinase-like"/>
    <property type="match status" value="1"/>
</dbReference>
<dbReference type="InterPro" id="IPR029056">
    <property type="entry name" value="Ribokinase-like"/>
</dbReference>
<evidence type="ECO:0000256" key="1">
    <source>
        <dbReference type="ARBA" id="ARBA00010688"/>
    </source>
</evidence>
<dbReference type="EMBL" id="PZZP01000001">
    <property type="protein sequence ID" value="PTM57914.1"/>
    <property type="molecule type" value="Genomic_DNA"/>
</dbReference>
<organism evidence="8 9">
    <name type="scientific">Desmospora activa DSM 45169</name>
    <dbReference type="NCBI Taxonomy" id="1121389"/>
    <lineage>
        <taxon>Bacteria</taxon>
        <taxon>Bacillati</taxon>
        <taxon>Bacillota</taxon>
        <taxon>Bacilli</taxon>
        <taxon>Bacillales</taxon>
        <taxon>Thermoactinomycetaceae</taxon>
        <taxon>Desmospora</taxon>
    </lineage>
</organism>
<evidence type="ECO:0000256" key="3">
    <source>
        <dbReference type="ARBA" id="ARBA00022741"/>
    </source>
</evidence>
<dbReference type="CDD" id="cd01166">
    <property type="entry name" value="KdgK"/>
    <property type="match status" value="1"/>
</dbReference>
<dbReference type="GO" id="GO:0005524">
    <property type="term" value="F:ATP binding"/>
    <property type="evidence" value="ECO:0007669"/>
    <property type="project" value="UniProtKB-KW"/>
</dbReference>
<dbReference type="PRINTS" id="PR00990">
    <property type="entry name" value="RIBOKINASE"/>
</dbReference>
<evidence type="ECO:0000256" key="6">
    <source>
        <dbReference type="RuleBase" id="RU003704"/>
    </source>
</evidence>
<dbReference type="RefSeq" id="WP_107724780.1">
    <property type="nucleotide sequence ID" value="NZ_PZZP01000001.1"/>
</dbReference>
<dbReference type="AlphaFoldDB" id="A0A2T4Z7Q1"/>
<evidence type="ECO:0000259" key="7">
    <source>
        <dbReference type="Pfam" id="PF00294"/>
    </source>
</evidence>
<dbReference type="Pfam" id="PF00294">
    <property type="entry name" value="PfkB"/>
    <property type="match status" value="1"/>
</dbReference>
<dbReference type="PROSITE" id="PS00584">
    <property type="entry name" value="PFKB_KINASES_2"/>
    <property type="match status" value="1"/>
</dbReference>
<keyword evidence="5" id="KW-0067">ATP-binding</keyword>
<dbReference type="InterPro" id="IPR050306">
    <property type="entry name" value="PfkB_Carbo_kinase"/>
</dbReference>
<dbReference type="InterPro" id="IPR023314">
    <property type="entry name" value="Myo_inos_IolC-like_sf"/>
</dbReference>